<keyword evidence="2" id="KW-1185">Reference proteome</keyword>
<proteinExistence type="predicted"/>
<name>A0ACC1L2Y1_9FUNG</name>
<gene>
    <name evidence="1" type="ORF">H4R21_003182</name>
</gene>
<comment type="caution">
    <text evidence="1">The sequence shown here is derived from an EMBL/GenBank/DDBJ whole genome shotgun (WGS) entry which is preliminary data.</text>
</comment>
<reference evidence="1" key="1">
    <citation type="submission" date="2022-07" db="EMBL/GenBank/DDBJ databases">
        <title>Phylogenomic reconstructions and comparative analyses of Kickxellomycotina fungi.</title>
        <authorList>
            <person name="Reynolds N.K."/>
            <person name="Stajich J.E."/>
            <person name="Barry K."/>
            <person name="Grigoriev I.V."/>
            <person name="Crous P."/>
            <person name="Smith M.E."/>
        </authorList>
    </citation>
    <scope>NUCLEOTIDE SEQUENCE</scope>
    <source>
        <strain evidence="1">BCRC 34780</strain>
    </source>
</reference>
<sequence>MSGTSMAAPYVAGAVALLKQGRPDLTPAELGQALMASSRPVTDVRTGLPATPFQSGAGLINIVSALKSRALVSPPFIAINDTAYETHPGGNPAVTQRTITITNTDKTRAAQLLMYHQAADSVTMFKPDGTLSDAVINGAPLDTWPSGKKAVPAGTQPQVSCTGCVQTIAPGASATVSVRITRPTALPESGRWFYGGFINFQLQWTGDNAARSYVVPYSGYNGNYRDIPVLPPATTNLIAFVDMKGVPIADVASLTVTAEKPAQVSYSLTMPTRKVAVTLVNAAGKSLGYLPYGCKNDAARTLPSQGGHTVLLNGQVSADCWGTQVDVAPGKYRVKLTALKLFGNTDSKSDYESRVSEEFTIA</sequence>
<accession>A0ACC1L2Y1</accession>
<evidence type="ECO:0000313" key="1">
    <source>
        <dbReference type="EMBL" id="KAJ2800413.1"/>
    </source>
</evidence>
<organism evidence="1 2">
    <name type="scientific">Coemansia helicoidea</name>
    <dbReference type="NCBI Taxonomy" id="1286919"/>
    <lineage>
        <taxon>Eukaryota</taxon>
        <taxon>Fungi</taxon>
        <taxon>Fungi incertae sedis</taxon>
        <taxon>Zoopagomycota</taxon>
        <taxon>Kickxellomycotina</taxon>
        <taxon>Kickxellomycetes</taxon>
        <taxon>Kickxellales</taxon>
        <taxon>Kickxellaceae</taxon>
        <taxon>Coemansia</taxon>
    </lineage>
</organism>
<protein>
    <submittedName>
        <fullName evidence="1">Uncharacterized protein</fullName>
    </submittedName>
</protein>
<evidence type="ECO:0000313" key="2">
    <source>
        <dbReference type="Proteomes" id="UP001140087"/>
    </source>
</evidence>
<dbReference type="EMBL" id="JANBUN010000953">
    <property type="protein sequence ID" value="KAJ2800413.1"/>
    <property type="molecule type" value="Genomic_DNA"/>
</dbReference>
<dbReference type="Proteomes" id="UP001140087">
    <property type="component" value="Unassembled WGS sequence"/>
</dbReference>